<organism evidence="3 4">
    <name type="scientific">Thiohalorhabdus denitrificans</name>
    <dbReference type="NCBI Taxonomy" id="381306"/>
    <lineage>
        <taxon>Bacteria</taxon>
        <taxon>Pseudomonadati</taxon>
        <taxon>Pseudomonadota</taxon>
        <taxon>Gammaproteobacteria</taxon>
        <taxon>Thiohalorhabdales</taxon>
        <taxon>Thiohalorhabdaceae</taxon>
        <taxon>Thiohalorhabdus</taxon>
    </lineage>
</organism>
<evidence type="ECO:0000313" key="4">
    <source>
        <dbReference type="Proteomes" id="UP000183104"/>
    </source>
</evidence>
<protein>
    <submittedName>
        <fullName evidence="3">Uncharacterized protein</fullName>
    </submittedName>
</protein>
<evidence type="ECO:0000256" key="2">
    <source>
        <dbReference type="SAM" id="Phobius"/>
    </source>
</evidence>
<evidence type="ECO:0000256" key="1">
    <source>
        <dbReference type="SAM" id="MobiDB-lite"/>
    </source>
</evidence>
<feature type="transmembrane region" description="Helical" evidence="2">
    <location>
        <begin position="45"/>
        <end position="65"/>
    </location>
</feature>
<keyword evidence="2" id="KW-1133">Transmembrane helix</keyword>
<gene>
    <name evidence="3" type="ORF">SAMN05661077_1985</name>
</gene>
<sequence length="100" mass="11180">MRYLLAVAVPPASVCRLGCHTAPPIAIFWLAALTTLFLAPSWNVVWLSLAAFFWVAATTWAVLTLRSAEADTRNAPESNRRRSVRPDRQYPGEEEIPLKD</sequence>
<feature type="region of interest" description="Disordered" evidence="1">
    <location>
        <begin position="69"/>
        <end position="100"/>
    </location>
</feature>
<dbReference type="AlphaFoldDB" id="A0A1G5FJ55"/>
<reference evidence="4" key="1">
    <citation type="submission" date="2016-10" db="EMBL/GenBank/DDBJ databases">
        <authorList>
            <person name="Varghese N."/>
        </authorList>
    </citation>
    <scope>NUCLEOTIDE SEQUENCE [LARGE SCALE GENOMIC DNA]</scope>
    <source>
        <strain evidence="4">HL 19</strain>
    </source>
</reference>
<keyword evidence="2" id="KW-0812">Transmembrane</keyword>
<keyword evidence="4" id="KW-1185">Reference proteome</keyword>
<evidence type="ECO:0000313" key="3">
    <source>
        <dbReference type="EMBL" id="SCY39325.1"/>
    </source>
</evidence>
<keyword evidence="2" id="KW-0472">Membrane</keyword>
<dbReference type="RefSeq" id="WP_054965324.1">
    <property type="nucleotide sequence ID" value="NZ_FMUN01000005.1"/>
</dbReference>
<dbReference type="EMBL" id="FMUN01000005">
    <property type="protein sequence ID" value="SCY39325.1"/>
    <property type="molecule type" value="Genomic_DNA"/>
</dbReference>
<proteinExistence type="predicted"/>
<dbReference type="Proteomes" id="UP000183104">
    <property type="component" value="Unassembled WGS sequence"/>
</dbReference>
<name>A0A1G5FJ55_9GAMM</name>
<accession>A0A1G5FJ55</accession>